<proteinExistence type="predicted"/>
<feature type="region of interest" description="Disordered" evidence="1">
    <location>
        <begin position="617"/>
        <end position="682"/>
    </location>
</feature>
<sequence length="719" mass="81836">MEHEVGTLQDWKDFDQKNIVSAITRTTLRSALAAVEEATETARKKEEERKRREEERAKRIDEIASQPLPDGFYDSVLNAKCSHVLEFSEGEGDAMVVRMEVREGQPPAQLWEYTQYGLTLLPVEDAEQFIPPRPRLMLLSSKHEWPYSLRQGEDIADCYVNREVDRVWRIVQGDLEGEFGTDDLELFKVRRRLVIGTPGIGKSMNAGSYLLHRLLQYDIAKLQVVVYCFGGDLAFVFDKEKKTVTACSGAGNVINHMNALLWQRKLKGYVIYDVDEKGHGPSGDYPPKSWGITVLSSPNDDNFKGWEKQKKAKRIVMNCPDELDVKAMCAWRTRDKSAAEQAQNWEMVKKHMDQIGPIPRCIFSGDEIINRLSLVDIAVGSINASNAHNYVPIGQGEMVPANDASSKLVKAARMRRPGRAESFANLPVCLDLGHKILSKMTEVRKQNDIVYQLLCCRDLFLPEFLEKYGVHAFTDRGFVNNIKGRIKELKPPTRRPGRPCVLQSHPEKHPEVSVVLELLSCNPARIDVNYGVLYVPDSRIFPLIDGFFFVDTPRKTMIGLQATVGGAHHTQPSKVRLFMESMAKYFNDWETLAAGLSWEIIYVQHRERDRIKKWQKCGNSTNAGNKKDAAQIKEAEEAEEETEEDEDEDEDEAEVKAEEKDEADEKKAKRKEEKEDKEIADCWKENVYQYQVAISAEDIGHTNNAQSQQQPARQGNEQN</sequence>
<feature type="compositionally biased region" description="Basic and acidic residues" evidence="1">
    <location>
        <begin position="654"/>
        <end position="682"/>
    </location>
</feature>
<dbReference type="InterPro" id="IPR052980">
    <property type="entry name" value="Crinkler_effector"/>
</dbReference>
<dbReference type="Pfam" id="PF20445">
    <property type="entry name" value="RHS_N"/>
    <property type="match status" value="1"/>
</dbReference>
<dbReference type="InterPro" id="IPR006518">
    <property type="entry name" value="Trypano_RHS"/>
</dbReference>
<dbReference type="InterPro" id="IPR046835">
    <property type="entry name" value="RHS_N"/>
</dbReference>
<dbReference type="InterPro" id="IPR046836">
    <property type="entry name" value="RHS_C"/>
</dbReference>
<feature type="compositionally biased region" description="Acidic residues" evidence="1">
    <location>
        <begin position="636"/>
        <end position="653"/>
    </location>
</feature>
<accession>A0A3R7N4Y4</accession>
<evidence type="ECO:0000259" key="2">
    <source>
        <dbReference type="Pfam" id="PF07999"/>
    </source>
</evidence>
<dbReference type="EMBL" id="MKKU01000896">
    <property type="protein sequence ID" value="RNF00276.1"/>
    <property type="molecule type" value="Genomic_DNA"/>
</dbReference>
<dbReference type="PANTHER" id="PTHR33129:SF3">
    <property type="entry name" value="HOT SPOT (RHS) PROTEIN, PUTATIVE-RELATED"/>
    <property type="match status" value="1"/>
</dbReference>
<feature type="compositionally biased region" description="Polar residues" evidence="1">
    <location>
        <begin position="701"/>
        <end position="719"/>
    </location>
</feature>
<feature type="compositionally biased region" description="Basic and acidic residues" evidence="1">
    <location>
        <begin position="625"/>
        <end position="635"/>
    </location>
</feature>
<protein>
    <submittedName>
        <fullName evidence="4">Retrotransposon hot spot (RHS) protein</fullName>
    </submittedName>
</protein>
<evidence type="ECO:0000313" key="4">
    <source>
        <dbReference type="EMBL" id="RNF00276.1"/>
    </source>
</evidence>
<reference evidence="4 5" key="1">
    <citation type="journal article" date="2018" name="BMC Genomics">
        <title>Genomic comparison of Trypanosoma conorhini and Trypanosoma rangeli to Trypanosoma cruzi strains of high and low virulence.</title>
        <authorList>
            <person name="Bradwell K.R."/>
            <person name="Koparde V.N."/>
            <person name="Matveyev A.V."/>
            <person name="Serrano M.G."/>
            <person name="Alves J.M."/>
            <person name="Parikh H."/>
            <person name="Huang B."/>
            <person name="Lee V."/>
            <person name="Espinosa-Alvarez O."/>
            <person name="Ortiz P.A."/>
            <person name="Costa-Martins A.G."/>
            <person name="Teixeira M.M."/>
            <person name="Buck G.A."/>
        </authorList>
    </citation>
    <scope>NUCLEOTIDE SEQUENCE [LARGE SCALE GENOMIC DNA]</scope>
    <source>
        <strain evidence="4 5">025E</strain>
    </source>
</reference>
<keyword evidence="5" id="KW-1185">Reference proteome</keyword>
<dbReference type="OrthoDB" id="2340858at2759"/>
<dbReference type="PANTHER" id="PTHR33129">
    <property type="entry name" value="PROTEIN KINASE DOMAIN-CONTAINING PROTEIN-RELATED"/>
    <property type="match status" value="1"/>
</dbReference>
<feature type="domain" description="Retrotransposon hot spot protein N-terminal" evidence="3">
    <location>
        <begin position="73"/>
        <end position="177"/>
    </location>
</feature>
<feature type="region of interest" description="Disordered" evidence="1">
    <location>
        <begin position="35"/>
        <end position="58"/>
    </location>
</feature>
<dbReference type="NCBIfam" id="TIGR01631">
    <property type="entry name" value="Trypano_RHS"/>
    <property type="match status" value="1"/>
</dbReference>
<gene>
    <name evidence="4" type="ORF">Tco025E_08839</name>
</gene>
<organism evidence="4 5">
    <name type="scientific">Trypanosoma conorhini</name>
    <dbReference type="NCBI Taxonomy" id="83891"/>
    <lineage>
        <taxon>Eukaryota</taxon>
        <taxon>Discoba</taxon>
        <taxon>Euglenozoa</taxon>
        <taxon>Kinetoplastea</taxon>
        <taxon>Metakinetoplastina</taxon>
        <taxon>Trypanosomatida</taxon>
        <taxon>Trypanosomatidae</taxon>
        <taxon>Trypanosoma</taxon>
    </lineage>
</organism>
<evidence type="ECO:0000259" key="3">
    <source>
        <dbReference type="Pfam" id="PF20445"/>
    </source>
</evidence>
<name>A0A3R7N4Y4_9TRYP</name>
<feature type="compositionally biased region" description="Basic and acidic residues" evidence="1">
    <location>
        <begin position="40"/>
        <end position="58"/>
    </location>
</feature>
<dbReference type="AlphaFoldDB" id="A0A3R7N4Y4"/>
<dbReference type="Pfam" id="PF07999">
    <property type="entry name" value="RHSP"/>
    <property type="match status" value="1"/>
</dbReference>
<evidence type="ECO:0000256" key="1">
    <source>
        <dbReference type="SAM" id="MobiDB-lite"/>
    </source>
</evidence>
<evidence type="ECO:0000313" key="5">
    <source>
        <dbReference type="Proteomes" id="UP000284403"/>
    </source>
</evidence>
<dbReference type="Proteomes" id="UP000284403">
    <property type="component" value="Unassembled WGS sequence"/>
</dbReference>
<dbReference type="RefSeq" id="XP_029224214.1">
    <property type="nucleotide sequence ID" value="XM_029375675.1"/>
</dbReference>
<feature type="region of interest" description="Disordered" evidence="1">
    <location>
        <begin position="699"/>
        <end position="719"/>
    </location>
</feature>
<comment type="caution">
    <text evidence="4">The sequence shown here is derived from an EMBL/GenBank/DDBJ whole genome shotgun (WGS) entry which is preliminary data.</text>
</comment>
<dbReference type="GeneID" id="40322450"/>
<feature type="domain" description="Retrotransposon hot spot protein,C-terminal" evidence="2">
    <location>
        <begin position="193"/>
        <end position="490"/>
    </location>
</feature>